<name>A0A1A9VRB6_GLOAU</name>
<accession>A0A1A9VRB6</accession>
<keyword evidence="2" id="KW-1185">Reference proteome</keyword>
<evidence type="ECO:0000313" key="2">
    <source>
        <dbReference type="Proteomes" id="UP000078200"/>
    </source>
</evidence>
<evidence type="ECO:0000313" key="1">
    <source>
        <dbReference type="EnsemblMetazoa" id="GAUT045072-PA"/>
    </source>
</evidence>
<protein>
    <submittedName>
        <fullName evidence="1">Uncharacterized protein</fullName>
    </submittedName>
</protein>
<dbReference type="AlphaFoldDB" id="A0A1A9VRB6"/>
<sequence>MSSKKIFISFFVGFPTKQRAKPKDCHMRPFENFVFQSLPILVPKATLHSNRSSKNDINFIRDTTTTTTMKTSMAATATATAAAIQVKKIHTTFKKIVNKDKSKETKRLLEISKASVTNTVSLNMKDSSNLSLNGGAGGDGVGMSV</sequence>
<reference evidence="1" key="1">
    <citation type="submission" date="2020-05" db="UniProtKB">
        <authorList>
            <consortium name="EnsemblMetazoa"/>
        </authorList>
    </citation>
    <scope>IDENTIFICATION</scope>
    <source>
        <strain evidence="1">TTRI</strain>
    </source>
</reference>
<proteinExistence type="predicted"/>
<dbReference type="VEuPathDB" id="VectorBase:GAUT045072"/>
<dbReference type="EnsemblMetazoa" id="GAUT045072-RA">
    <property type="protein sequence ID" value="GAUT045072-PA"/>
    <property type="gene ID" value="GAUT045072"/>
</dbReference>
<dbReference type="Proteomes" id="UP000078200">
    <property type="component" value="Unassembled WGS sequence"/>
</dbReference>
<organism evidence="1 2">
    <name type="scientific">Glossina austeni</name>
    <name type="common">Savannah tsetse fly</name>
    <dbReference type="NCBI Taxonomy" id="7395"/>
    <lineage>
        <taxon>Eukaryota</taxon>
        <taxon>Metazoa</taxon>
        <taxon>Ecdysozoa</taxon>
        <taxon>Arthropoda</taxon>
        <taxon>Hexapoda</taxon>
        <taxon>Insecta</taxon>
        <taxon>Pterygota</taxon>
        <taxon>Neoptera</taxon>
        <taxon>Endopterygota</taxon>
        <taxon>Diptera</taxon>
        <taxon>Brachycera</taxon>
        <taxon>Muscomorpha</taxon>
        <taxon>Hippoboscoidea</taxon>
        <taxon>Glossinidae</taxon>
        <taxon>Glossina</taxon>
    </lineage>
</organism>